<name>A0A849BN25_9ACTN</name>
<evidence type="ECO:0000256" key="1">
    <source>
        <dbReference type="SAM" id="Phobius"/>
    </source>
</evidence>
<keyword evidence="1" id="KW-0812">Transmembrane</keyword>
<evidence type="ECO:0000313" key="3">
    <source>
        <dbReference type="Proteomes" id="UP000555552"/>
    </source>
</evidence>
<dbReference type="EMBL" id="JABEMA010000418">
    <property type="protein sequence ID" value="NNH24600.1"/>
    <property type="molecule type" value="Genomic_DNA"/>
</dbReference>
<protein>
    <submittedName>
        <fullName evidence="2">Uncharacterized protein</fullName>
    </submittedName>
</protein>
<organism evidence="2 3">
    <name type="scientific">Pseudokineococcus marinus</name>
    <dbReference type="NCBI Taxonomy" id="351215"/>
    <lineage>
        <taxon>Bacteria</taxon>
        <taxon>Bacillati</taxon>
        <taxon>Actinomycetota</taxon>
        <taxon>Actinomycetes</taxon>
        <taxon>Kineosporiales</taxon>
        <taxon>Kineosporiaceae</taxon>
        <taxon>Pseudokineococcus</taxon>
    </lineage>
</organism>
<dbReference type="RefSeq" id="WP_171204330.1">
    <property type="nucleotide sequence ID" value="NZ_BAAANP010000009.1"/>
</dbReference>
<accession>A0A849BN25</accession>
<keyword evidence="1" id="KW-1133">Transmembrane helix</keyword>
<reference evidence="2 3" key="1">
    <citation type="submission" date="2020-05" db="EMBL/GenBank/DDBJ databases">
        <title>MicrobeNet Type strains.</title>
        <authorList>
            <person name="Nicholson A.C."/>
        </authorList>
    </citation>
    <scope>NUCLEOTIDE SEQUENCE [LARGE SCALE GENOMIC DNA]</scope>
    <source>
        <strain evidence="2 3">JCM 14547</strain>
    </source>
</reference>
<gene>
    <name evidence="2" type="ORF">HLB09_16200</name>
</gene>
<proteinExistence type="predicted"/>
<keyword evidence="1" id="KW-0472">Membrane</keyword>
<feature type="transmembrane region" description="Helical" evidence="1">
    <location>
        <begin position="26"/>
        <end position="46"/>
    </location>
</feature>
<dbReference type="AlphaFoldDB" id="A0A849BN25"/>
<comment type="caution">
    <text evidence="2">The sequence shown here is derived from an EMBL/GenBank/DDBJ whole genome shotgun (WGS) entry which is preliminary data.</text>
</comment>
<sequence>MTDLVRGLLPAAGTALFPSGGPAVGAVHGGLVLAAWVVAVLGAAAWRLRTGDVR</sequence>
<evidence type="ECO:0000313" key="2">
    <source>
        <dbReference type="EMBL" id="NNH24600.1"/>
    </source>
</evidence>
<dbReference type="Proteomes" id="UP000555552">
    <property type="component" value="Unassembled WGS sequence"/>
</dbReference>
<keyword evidence="3" id="KW-1185">Reference proteome</keyword>